<sequence>LKASCLSEINFTFCTFLFYFEIFYTCGSVICLSEYLCYGISCQIVYILAKFVFDNLYQSRSISELSNSPD</sequence>
<proteinExistence type="predicted"/>
<dbReference type="Proteomes" id="UP000054630">
    <property type="component" value="Unassembled WGS sequence"/>
</dbReference>
<evidence type="ECO:0000313" key="2">
    <source>
        <dbReference type="Proteomes" id="UP000054630"/>
    </source>
</evidence>
<name>A0A0V0S7C3_9BILA</name>
<comment type="caution">
    <text evidence="1">The sequence shown here is derived from an EMBL/GenBank/DDBJ whole genome shotgun (WGS) entry which is preliminary data.</text>
</comment>
<keyword evidence="2" id="KW-1185">Reference proteome</keyword>
<feature type="non-terminal residue" evidence="1">
    <location>
        <position position="1"/>
    </location>
</feature>
<dbReference type="AlphaFoldDB" id="A0A0V0S7C3"/>
<accession>A0A0V0S7C3</accession>
<protein>
    <submittedName>
        <fullName evidence="1">Uncharacterized protein</fullName>
    </submittedName>
</protein>
<organism evidence="1 2">
    <name type="scientific">Trichinella nelsoni</name>
    <dbReference type="NCBI Taxonomy" id="6336"/>
    <lineage>
        <taxon>Eukaryota</taxon>
        <taxon>Metazoa</taxon>
        <taxon>Ecdysozoa</taxon>
        <taxon>Nematoda</taxon>
        <taxon>Enoplea</taxon>
        <taxon>Dorylaimia</taxon>
        <taxon>Trichinellida</taxon>
        <taxon>Trichinellidae</taxon>
        <taxon>Trichinella</taxon>
    </lineage>
</organism>
<dbReference type="OrthoDB" id="5920696at2759"/>
<gene>
    <name evidence="1" type="ORF">T07_1991</name>
</gene>
<dbReference type="EMBL" id="JYDL01000030">
    <property type="protein sequence ID" value="KRX22641.1"/>
    <property type="molecule type" value="Genomic_DNA"/>
</dbReference>
<evidence type="ECO:0000313" key="1">
    <source>
        <dbReference type="EMBL" id="KRX22641.1"/>
    </source>
</evidence>
<reference evidence="1 2" key="1">
    <citation type="submission" date="2015-01" db="EMBL/GenBank/DDBJ databases">
        <title>Evolution of Trichinella species and genotypes.</title>
        <authorList>
            <person name="Korhonen P.K."/>
            <person name="Edoardo P."/>
            <person name="Giuseppe L.R."/>
            <person name="Gasser R.B."/>
        </authorList>
    </citation>
    <scope>NUCLEOTIDE SEQUENCE [LARGE SCALE GENOMIC DNA]</scope>
    <source>
        <strain evidence="1">ISS37</strain>
    </source>
</reference>